<dbReference type="EMBL" id="CP003050">
    <property type="protein sequence ID" value="AGB15785.1"/>
    <property type="molecule type" value="Genomic_DNA"/>
</dbReference>
<protein>
    <recommendedName>
        <fullName evidence="4">DUF3194 domain-containing protein</fullName>
    </recommendedName>
</protein>
<evidence type="ECO:0000313" key="3">
    <source>
        <dbReference type="Proteomes" id="UP000010846"/>
    </source>
</evidence>
<dbReference type="InterPro" id="IPR024502">
    <property type="entry name" value="DUF3194"/>
</dbReference>
<dbReference type="Gene3D" id="3.30.300.100">
    <property type="entry name" value="MTH677-like"/>
    <property type="match status" value="1"/>
</dbReference>
<dbReference type="InterPro" id="IPR035954">
    <property type="entry name" value="MTH677-like_sf"/>
</dbReference>
<evidence type="ECO:0000313" key="2">
    <source>
        <dbReference type="EMBL" id="AGB15785.1"/>
    </source>
</evidence>
<dbReference type="AlphaFoldDB" id="L0I896"/>
<dbReference type="HOGENOM" id="CLU_190390_0_0_2"/>
<dbReference type="KEGG" id="hru:Halru_1168"/>
<sequence>MPTADPDAAGEPTDETVVETAADAAEGIIFDRYKQSSVSDMDVTVTFEEGVLEVDVYLNAPDDEADPDVVADEAARTAQSAVDDLFADAS</sequence>
<evidence type="ECO:0000256" key="1">
    <source>
        <dbReference type="ARBA" id="ARBA00008515"/>
    </source>
</evidence>
<dbReference type="OrthoDB" id="213887at2157"/>
<gene>
    <name evidence="2" type="ordered locus">Halru_1168</name>
</gene>
<dbReference type="STRING" id="797302.Halru_1168"/>
<name>L0I896_HALRX</name>
<dbReference type="GeneID" id="14375422"/>
<reference evidence="2" key="1">
    <citation type="submission" date="2011-09" db="EMBL/GenBank/DDBJ databases">
        <title>Complete sequence of Halovivax ruber XH-70.</title>
        <authorList>
            <consortium name="US DOE Joint Genome Institute"/>
            <person name="Lucas S."/>
            <person name="Han J."/>
            <person name="Lapidus A."/>
            <person name="Cheng J.-F."/>
            <person name="Goodwin L."/>
            <person name="Pitluck S."/>
            <person name="Peters L."/>
            <person name="Mikhailova N."/>
            <person name="Davenport K."/>
            <person name="Detter J.C."/>
            <person name="Han C."/>
            <person name="Tapia R."/>
            <person name="Land M."/>
            <person name="Hauser L."/>
            <person name="Kyrpides N."/>
            <person name="Ivanova N."/>
            <person name="Pagani I."/>
            <person name="Sproer C."/>
            <person name="Anderson I."/>
            <person name="Woyke T."/>
        </authorList>
    </citation>
    <scope>NUCLEOTIDE SEQUENCE</scope>
    <source>
        <strain evidence="2">XH-70</strain>
    </source>
</reference>
<comment type="similarity">
    <text evidence="1">Belongs to the UPF0440 family.</text>
</comment>
<accession>L0I896</accession>
<dbReference type="eggNOG" id="arCOG04665">
    <property type="taxonomic scope" value="Archaea"/>
</dbReference>
<evidence type="ECO:0008006" key="4">
    <source>
        <dbReference type="Google" id="ProtNLM"/>
    </source>
</evidence>
<proteinExistence type="inferred from homology"/>
<keyword evidence="3" id="KW-1185">Reference proteome</keyword>
<dbReference type="RefSeq" id="WP_015300443.1">
    <property type="nucleotide sequence ID" value="NC_019964.1"/>
</dbReference>
<dbReference type="Proteomes" id="UP000010846">
    <property type="component" value="Chromosome"/>
</dbReference>
<dbReference type="Pfam" id="PF11419">
    <property type="entry name" value="DUF3194"/>
    <property type="match status" value="1"/>
</dbReference>
<organism evidence="2 3">
    <name type="scientific">Halovivax ruber (strain DSM 18193 / JCM 13892 / XH-70)</name>
    <dbReference type="NCBI Taxonomy" id="797302"/>
    <lineage>
        <taxon>Archaea</taxon>
        <taxon>Methanobacteriati</taxon>
        <taxon>Methanobacteriota</taxon>
        <taxon>Stenosarchaea group</taxon>
        <taxon>Halobacteria</taxon>
        <taxon>Halobacteriales</taxon>
        <taxon>Natrialbaceae</taxon>
        <taxon>Halovivax</taxon>
    </lineage>
</organism>